<comment type="similarity">
    <text evidence="3">Belongs to the TTC27 family.</text>
</comment>
<evidence type="ECO:0008006" key="7">
    <source>
        <dbReference type="Google" id="ProtNLM"/>
    </source>
</evidence>
<dbReference type="InterPro" id="IPR019734">
    <property type="entry name" value="TPR_rpt"/>
</dbReference>
<evidence type="ECO:0000313" key="6">
    <source>
        <dbReference type="Proteomes" id="UP001200034"/>
    </source>
</evidence>
<dbReference type="EMBL" id="JAJJHW010002585">
    <property type="protein sequence ID" value="KAH8372301.1"/>
    <property type="molecule type" value="Genomic_DNA"/>
</dbReference>
<name>A0AAD4K323_9MUSC</name>
<evidence type="ECO:0000256" key="4">
    <source>
        <dbReference type="SAM" id="Coils"/>
    </source>
</evidence>
<dbReference type="SMART" id="SM00028">
    <property type="entry name" value="TPR"/>
    <property type="match status" value="3"/>
</dbReference>
<sequence length="817" mass="93487">MPEETLSAYYLCNFNDAVQLEGKSKKYFMPLYTNIMCLTDLPADERLRKLWTAEELWTVEEVETIVIRWQQQGKQLETVEQTLNDFLQLTFAFVQNNFTGPFDKLAACTELLCSLQLEQSAALEQLKESGEELNPNVKIAQLLLIAKQLLDALITAQPTSKLLSWWRLRLICLHQHILDDLAGSLYEQFKAAAADLRAHLTTFDTLELQGLLLLELANGYLQFHRSDLACQVLDELCTHLQVELKVEGLLGLRTKFQQKALPQLCLKVEQQAVEQRLPAAKLSNVNTKLPQLLLLEDDTRRERILFVEPQDNEVMTLPSVLQALVLSKVKQLKRSQPKDRLADEQLEPYTQTLLYQEHGPLQVRQAALLLNCHQESGQRRTVERSWKQCEECVKLLDNASQHSLRSRLSFGFAAFLQPKWQVQLQLVELLRSLGMTKSALDICLQIHAWQQVIECYTSLELRHKAAEIIRQELEKSPTALLYCLLGDAIDDAQCYEQAWQHSKQTSGKAQAYWGNFFYRSANYAEAIGHYETSLEINSLQETILLRCGYCAIQLERWELAVKCYLAYTHLEPNGFESWNNLAKALIKLGDKQRAHRLLGEALKCNYNNWKVWENYMLVSVDTSHWEDAMRAYQRLGELKQHYLDEEVLTRIVYGIARQMQSDASSEAAANSLQRRIAQLLGQQCVQHGNEPMVWELAALVAVTPLKKAERLVKSYRAYTAKELAWETKSAHAKKALGLCLEVAELSQAAIKEHSVDESEVMITSQLNSSRLAATSCLNALKRASLVEVPKEQQAQMDELEQQLAELTKIVQQRMQRT</sequence>
<keyword evidence="1" id="KW-0677">Repeat</keyword>
<dbReference type="PANTHER" id="PTHR16193">
    <property type="entry name" value="TETRATRICOPEPTIDE REPEAT PROTEIN 27"/>
    <property type="match status" value="1"/>
</dbReference>
<comment type="caution">
    <text evidence="5">The sequence shown here is derived from an EMBL/GenBank/DDBJ whole genome shotgun (WGS) entry which is preliminary data.</text>
</comment>
<evidence type="ECO:0000256" key="3">
    <source>
        <dbReference type="ARBA" id="ARBA00024020"/>
    </source>
</evidence>
<gene>
    <name evidence="5" type="ORF">KR093_010976</name>
</gene>
<keyword evidence="4" id="KW-0175">Coiled coil</keyword>
<protein>
    <recommendedName>
        <fullName evidence="7">Tetratricopeptide repeat protein 27</fullName>
    </recommendedName>
</protein>
<keyword evidence="6" id="KW-1185">Reference proteome</keyword>
<dbReference type="AlphaFoldDB" id="A0AAD4K323"/>
<keyword evidence="2" id="KW-0802">TPR repeat</keyword>
<organism evidence="5 6">
    <name type="scientific">Drosophila rubida</name>
    <dbReference type="NCBI Taxonomy" id="30044"/>
    <lineage>
        <taxon>Eukaryota</taxon>
        <taxon>Metazoa</taxon>
        <taxon>Ecdysozoa</taxon>
        <taxon>Arthropoda</taxon>
        <taxon>Hexapoda</taxon>
        <taxon>Insecta</taxon>
        <taxon>Pterygota</taxon>
        <taxon>Neoptera</taxon>
        <taxon>Endopterygota</taxon>
        <taxon>Diptera</taxon>
        <taxon>Brachycera</taxon>
        <taxon>Muscomorpha</taxon>
        <taxon>Ephydroidea</taxon>
        <taxon>Drosophilidae</taxon>
        <taxon>Drosophila</taxon>
    </lineage>
</organism>
<evidence type="ECO:0000313" key="5">
    <source>
        <dbReference type="EMBL" id="KAH8372301.1"/>
    </source>
</evidence>
<dbReference type="Proteomes" id="UP001200034">
    <property type="component" value="Unassembled WGS sequence"/>
</dbReference>
<feature type="coiled-coil region" evidence="4">
    <location>
        <begin position="789"/>
        <end position="816"/>
    </location>
</feature>
<proteinExistence type="inferred from homology"/>
<dbReference type="InterPro" id="IPR011990">
    <property type="entry name" value="TPR-like_helical_dom_sf"/>
</dbReference>
<dbReference type="PANTHER" id="PTHR16193:SF0">
    <property type="entry name" value="TETRATRICOPEPTIDE REPEAT PROTEIN 27"/>
    <property type="match status" value="1"/>
</dbReference>
<evidence type="ECO:0000256" key="1">
    <source>
        <dbReference type="ARBA" id="ARBA00022737"/>
    </source>
</evidence>
<dbReference type="InterPro" id="IPR044244">
    <property type="entry name" value="TTC27/Emw1"/>
</dbReference>
<reference evidence="5" key="1">
    <citation type="journal article" date="2021" name="Mol. Ecol. Resour.">
        <title>Phylogenomic analyses of the genus Drosophila reveals genomic signals of climate adaptation.</title>
        <authorList>
            <person name="Li F."/>
            <person name="Rane R.V."/>
            <person name="Luria V."/>
            <person name="Xiong Z."/>
            <person name="Chen J."/>
            <person name="Li Z."/>
            <person name="Catullo R.A."/>
            <person name="Griffin P.C."/>
            <person name="Schiffer M."/>
            <person name="Pearce S."/>
            <person name="Lee S.F."/>
            <person name="McElroy K."/>
            <person name="Stocker A."/>
            <person name="Shirriffs J."/>
            <person name="Cockerell F."/>
            <person name="Coppin C."/>
            <person name="Sgro C.M."/>
            <person name="Karger A."/>
            <person name="Cain J.W."/>
            <person name="Weber J.A."/>
            <person name="Santpere G."/>
            <person name="Kirschner M.W."/>
            <person name="Hoffmann A.A."/>
            <person name="Oakeshott J.G."/>
            <person name="Zhang G."/>
        </authorList>
    </citation>
    <scope>NUCLEOTIDE SEQUENCE</scope>
    <source>
        <strain evidence="5">BGI-SZ-2011g</strain>
    </source>
</reference>
<dbReference type="Gene3D" id="1.25.40.10">
    <property type="entry name" value="Tetratricopeptide repeat domain"/>
    <property type="match status" value="1"/>
</dbReference>
<accession>A0AAD4K323</accession>
<dbReference type="SUPFAM" id="SSF48452">
    <property type="entry name" value="TPR-like"/>
    <property type="match status" value="1"/>
</dbReference>
<evidence type="ECO:0000256" key="2">
    <source>
        <dbReference type="ARBA" id="ARBA00022803"/>
    </source>
</evidence>